<dbReference type="AlphaFoldDB" id="A0A151AHY2"/>
<comment type="caution">
    <text evidence="2">The sequence shown here is derived from an EMBL/GenBank/DDBJ whole genome shotgun (WGS) entry which is preliminary data.</text>
</comment>
<keyword evidence="1" id="KW-1133">Transmembrane helix</keyword>
<dbReference type="PATRIC" id="fig|1008153.3.peg.922"/>
<organism evidence="2 3">
    <name type="scientific">Halalkalicoccus paucihalophilus</name>
    <dbReference type="NCBI Taxonomy" id="1008153"/>
    <lineage>
        <taxon>Archaea</taxon>
        <taxon>Methanobacteriati</taxon>
        <taxon>Methanobacteriota</taxon>
        <taxon>Stenosarchaea group</taxon>
        <taxon>Halobacteria</taxon>
        <taxon>Halobacteriales</taxon>
        <taxon>Halococcaceae</taxon>
        <taxon>Halalkalicoccus</taxon>
    </lineage>
</organism>
<evidence type="ECO:0000256" key="1">
    <source>
        <dbReference type="SAM" id="Phobius"/>
    </source>
</evidence>
<dbReference type="Proteomes" id="UP000075321">
    <property type="component" value="Unassembled WGS sequence"/>
</dbReference>
<dbReference type="PANTHER" id="PTHR39165:SF1">
    <property type="entry name" value="DUF456 DOMAIN-CONTAINING PROTEIN"/>
    <property type="match status" value="1"/>
</dbReference>
<dbReference type="PANTHER" id="PTHR39165">
    <property type="entry name" value="IG HYPOTHETICAL 17883"/>
    <property type="match status" value="1"/>
</dbReference>
<accession>A0A151AHY2</accession>
<evidence type="ECO:0008006" key="4">
    <source>
        <dbReference type="Google" id="ProtNLM"/>
    </source>
</evidence>
<feature type="transmembrane region" description="Helical" evidence="1">
    <location>
        <begin position="84"/>
        <end position="114"/>
    </location>
</feature>
<keyword evidence="1" id="KW-0472">Membrane</keyword>
<dbReference type="OrthoDB" id="206263at2157"/>
<evidence type="ECO:0000313" key="3">
    <source>
        <dbReference type="Proteomes" id="UP000075321"/>
    </source>
</evidence>
<dbReference type="RefSeq" id="WP_066380058.1">
    <property type="nucleotide sequence ID" value="NZ_LTAZ01000003.1"/>
</dbReference>
<keyword evidence="3" id="KW-1185">Reference proteome</keyword>
<reference evidence="2 3" key="1">
    <citation type="submission" date="2016-02" db="EMBL/GenBank/DDBJ databases">
        <title>Genome sequence of Halalkalicoccus paucihalophilus DSM 24557.</title>
        <authorList>
            <person name="Poehlein A."/>
            <person name="Daniel R."/>
        </authorList>
    </citation>
    <scope>NUCLEOTIDE SEQUENCE [LARGE SCALE GENOMIC DNA]</scope>
    <source>
        <strain evidence="2 3">DSM 24557</strain>
    </source>
</reference>
<keyword evidence="1" id="KW-0812">Transmembrane</keyword>
<proteinExistence type="predicted"/>
<dbReference type="InterPro" id="IPR007403">
    <property type="entry name" value="DUF456"/>
</dbReference>
<evidence type="ECO:0000313" key="2">
    <source>
        <dbReference type="EMBL" id="KYH27027.1"/>
    </source>
</evidence>
<feature type="transmembrane region" description="Helical" evidence="1">
    <location>
        <begin position="134"/>
        <end position="158"/>
    </location>
</feature>
<protein>
    <recommendedName>
        <fullName evidence="4">DUF456 domain-containing protein</fullName>
    </recommendedName>
</protein>
<dbReference type="EMBL" id="LTAZ01000003">
    <property type="protein sequence ID" value="KYH27027.1"/>
    <property type="molecule type" value="Genomic_DNA"/>
</dbReference>
<gene>
    <name evidence="2" type="ORF">HAPAU_09160</name>
</gene>
<sequence length="159" mass="16392">MVDLVLALAVALLVCGVLGSFVPLVPGALLSLVGIYYYWWQSGFAEPGVLFLVGATLLGLLTLAFDFLSSVISSTASGASLKTAAIAGAVGFVLLFLTGPIGMLAGVVIVTFALEFERSGDLERSGRTALYTTLGMLASTAMQVVLTGALLVGFLVVVW</sequence>
<dbReference type="Pfam" id="PF04306">
    <property type="entry name" value="DUF456"/>
    <property type="match status" value="1"/>
</dbReference>
<name>A0A151AHY2_9EURY</name>
<feature type="transmembrane region" description="Helical" evidence="1">
    <location>
        <begin position="49"/>
        <end position="72"/>
    </location>
</feature>